<keyword evidence="2" id="KW-0238">DNA-binding</keyword>
<protein>
    <recommendedName>
        <fullName evidence="4">HTH cro/C1-type domain-containing protein</fullName>
    </recommendedName>
</protein>
<dbReference type="InterPro" id="IPR010982">
    <property type="entry name" value="Lambda_DNA-bd_dom_sf"/>
</dbReference>
<evidence type="ECO:0000256" key="3">
    <source>
        <dbReference type="ARBA" id="ARBA00023163"/>
    </source>
</evidence>
<dbReference type="PROSITE" id="PS50943">
    <property type="entry name" value="HTH_CROC1"/>
    <property type="match status" value="1"/>
</dbReference>
<organism evidence="5 6">
    <name type="scientific">Piscirickettsia litoralis</name>
    <dbReference type="NCBI Taxonomy" id="1891921"/>
    <lineage>
        <taxon>Bacteria</taxon>
        <taxon>Pseudomonadati</taxon>
        <taxon>Pseudomonadota</taxon>
        <taxon>Gammaproteobacteria</taxon>
        <taxon>Thiotrichales</taxon>
        <taxon>Piscirickettsiaceae</taxon>
        <taxon>Piscirickettsia</taxon>
    </lineage>
</organism>
<reference evidence="5 6" key="1">
    <citation type="submission" date="2016-08" db="EMBL/GenBank/DDBJ databases">
        <title>Draft genome sequence of Candidatus Piscirickettsia litoralis, from seawater.</title>
        <authorList>
            <person name="Wan X."/>
            <person name="Lee A.J."/>
            <person name="Hou S."/>
            <person name="Donachie S.P."/>
        </authorList>
    </citation>
    <scope>NUCLEOTIDE SEQUENCE [LARGE SCALE GENOMIC DNA]</scope>
    <source>
        <strain evidence="5 6">Y2</strain>
    </source>
</reference>
<dbReference type="SMART" id="SM00530">
    <property type="entry name" value="HTH_XRE"/>
    <property type="match status" value="1"/>
</dbReference>
<name>A0ABX3A0W1_9GAMM</name>
<dbReference type="Gene3D" id="1.10.260.40">
    <property type="entry name" value="lambda repressor-like DNA-binding domains"/>
    <property type="match status" value="1"/>
</dbReference>
<keyword evidence="6" id="KW-1185">Reference proteome</keyword>
<dbReference type="Pfam" id="PF01381">
    <property type="entry name" value="HTH_3"/>
    <property type="match status" value="1"/>
</dbReference>
<proteinExistence type="predicted"/>
<evidence type="ECO:0000256" key="2">
    <source>
        <dbReference type="ARBA" id="ARBA00023125"/>
    </source>
</evidence>
<dbReference type="InterPro" id="IPR001387">
    <property type="entry name" value="Cro/C1-type_HTH"/>
</dbReference>
<sequence>MSEIIESVLDDIERMHNAGVIDTVTVQKFKKLADVPEPKHFSQKKIQAIRKKTHLSQAMFARFLNVTAGTVQKWEQGINEPAGPALVLLNLVDKQGIKAVAL</sequence>
<dbReference type="Proteomes" id="UP000094329">
    <property type="component" value="Unassembled WGS sequence"/>
</dbReference>
<dbReference type="InterPro" id="IPR052359">
    <property type="entry name" value="HTH-type_reg/antitoxin"/>
</dbReference>
<keyword evidence="1" id="KW-0805">Transcription regulation</keyword>
<feature type="domain" description="HTH cro/C1-type" evidence="4">
    <location>
        <begin position="46"/>
        <end position="81"/>
    </location>
</feature>
<evidence type="ECO:0000313" key="5">
    <source>
        <dbReference type="EMBL" id="ODN41095.1"/>
    </source>
</evidence>
<evidence type="ECO:0000259" key="4">
    <source>
        <dbReference type="PROSITE" id="PS50943"/>
    </source>
</evidence>
<dbReference type="PANTHER" id="PTHR36511">
    <property type="entry name" value="MERR FAMILY BACTERIAL REGULATORY PROTEIN"/>
    <property type="match status" value="1"/>
</dbReference>
<dbReference type="PANTHER" id="PTHR36511:SF4">
    <property type="entry name" value="ANTITOXIN MQSA"/>
    <property type="match status" value="1"/>
</dbReference>
<dbReference type="EMBL" id="MDTU01000007">
    <property type="protein sequence ID" value="ODN41095.1"/>
    <property type="molecule type" value="Genomic_DNA"/>
</dbReference>
<evidence type="ECO:0000256" key="1">
    <source>
        <dbReference type="ARBA" id="ARBA00023015"/>
    </source>
</evidence>
<comment type="caution">
    <text evidence="5">The sequence shown here is derived from an EMBL/GenBank/DDBJ whole genome shotgun (WGS) entry which is preliminary data.</text>
</comment>
<dbReference type="CDD" id="cd00093">
    <property type="entry name" value="HTH_XRE"/>
    <property type="match status" value="1"/>
</dbReference>
<dbReference type="SUPFAM" id="SSF47413">
    <property type="entry name" value="lambda repressor-like DNA-binding domains"/>
    <property type="match status" value="1"/>
</dbReference>
<evidence type="ECO:0000313" key="6">
    <source>
        <dbReference type="Proteomes" id="UP000094329"/>
    </source>
</evidence>
<keyword evidence="3" id="KW-0804">Transcription</keyword>
<gene>
    <name evidence="5" type="ORF">BGC07_18285</name>
</gene>
<accession>A0ABX3A0W1</accession>